<evidence type="ECO:0000256" key="4">
    <source>
        <dbReference type="ARBA" id="ARBA00022989"/>
    </source>
</evidence>
<dbReference type="EMBL" id="BSDI01000080">
    <property type="protein sequence ID" value="GLI03267.1"/>
    <property type="molecule type" value="Genomic_DNA"/>
</dbReference>
<keyword evidence="11" id="KW-1185">Reference proteome</keyword>
<comment type="subcellular location">
    <subcellularLocation>
        <location evidence="1">Cell membrane</location>
        <topology evidence="1">Multi-pass membrane protein</topology>
    </subcellularLocation>
</comment>
<feature type="chain" id="PRO_5047125572" description="ABC3 transporter permease C-terminal domain-containing protein" evidence="8">
    <location>
        <begin position="33"/>
        <end position="1003"/>
    </location>
</feature>
<protein>
    <recommendedName>
        <fullName evidence="9">ABC3 transporter permease C-terminal domain-containing protein</fullName>
    </recommendedName>
</protein>
<gene>
    <name evidence="10" type="ORF">Pa4123_85450</name>
</gene>
<dbReference type="PANTHER" id="PTHR30572:SF4">
    <property type="entry name" value="ABC TRANSPORTER PERMEASE YTRF"/>
    <property type="match status" value="1"/>
</dbReference>
<dbReference type="RefSeq" id="WP_281905319.1">
    <property type="nucleotide sequence ID" value="NZ_BSDI01000080.1"/>
</dbReference>
<feature type="transmembrane region" description="Helical" evidence="7">
    <location>
        <begin position="289"/>
        <end position="313"/>
    </location>
</feature>
<evidence type="ECO:0000256" key="6">
    <source>
        <dbReference type="ARBA" id="ARBA00038076"/>
    </source>
</evidence>
<name>A0ABQ5RBG7_9ACTN</name>
<feature type="transmembrane region" description="Helical" evidence="7">
    <location>
        <begin position="920"/>
        <end position="944"/>
    </location>
</feature>
<dbReference type="Proteomes" id="UP001144280">
    <property type="component" value="Unassembled WGS sequence"/>
</dbReference>
<keyword evidence="8" id="KW-0732">Signal</keyword>
<dbReference type="InterPro" id="IPR050250">
    <property type="entry name" value="Macrolide_Exporter_MacB"/>
</dbReference>
<feature type="signal peptide" evidence="8">
    <location>
        <begin position="1"/>
        <end position="32"/>
    </location>
</feature>
<keyword evidence="3 7" id="KW-0812">Transmembrane</keyword>
<dbReference type="InterPro" id="IPR003838">
    <property type="entry name" value="ABC3_permease_C"/>
</dbReference>
<organism evidence="10 11">
    <name type="scientific">Phytohabitans aurantiacus</name>
    <dbReference type="NCBI Taxonomy" id="3016789"/>
    <lineage>
        <taxon>Bacteria</taxon>
        <taxon>Bacillati</taxon>
        <taxon>Actinomycetota</taxon>
        <taxon>Actinomycetes</taxon>
        <taxon>Micromonosporales</taxon>
        <taxon>Micromonosporaceae</taxon>
    </lineage>
</organism>
<feature type="transmembrane region" description="Helical" evidence="7">
    <location>
        <begin position="964"/>
        <end position="992"/>
    </location>
</feature>
<evidence type="ECO:0000313" key="10">
    <source>
        <dbReference type="EMBL" id="GLI03267.1"/>
    </source>
</evidence>
<evidence type="ECO:0000256" key="1">
    <source>
        <dbReference type="ARBA" id="ARBA00004651"/>
    </source>
</evidence>
<keyword evidence="2" id="KW-1003">Cell membrane</keyword>
<evidence type="ECO:0000313" key="11">
    <source>
        <dbReference type="Proteomes" id="UP001144280"/>
    </source>
</evidence>
<evidence type="ECO:0000256" key="7">
    <source>
        <dbReference type="SAM" id="Phobius"/>
    </source>
</evidence>
<comment type="similarity">
    <text evidence="6">Belongs to the ABC-4 integral membrane protein family.</text>
</comment>
<evidence type="ECO:0000256" key="8">
    <source>
        <dbReference type="SAM" id="SignalP"/>
    </source>
</evidence>
<evidence type="ECO:0000256" key="5">
    <source>
        <dbReference type="ARBA" id="ARBA00023136"/>
    </source>
</evidence>
<sequence length="1003" mass="105120">MIALLVSMVAARRAQALAVLLLSVFATGAAVAGPVYLRAVDRAVVQTEVADSDRREQTLAMSTFVGEESGLDVERFDSIGPRLVDIDGFDQVYSTQYAVLGLEPALGEISWLVFRGEVCPHLRMVAGRCIVSAGETVLGEHTARRLGLTPGSAITVQAARYDEQAKRYVPDGEPSQLTVAGVYQPVDVDELYWGRSAFFALGAPDATREPIFVGRQTADRVDHRTDYRTVEAIPQPGTLSVDRLDALRADLGDLDEDLVGDGSMFASVNSDLEGLLDRIDQAQTLARRVVPVAAVPLVALCWFVIFLAVAYGATGRRHELGLVALRGSSRPVRWWLTSGESVLAILLGAPIGYLAGTAAVWVVTEARFGIGAELDTVALPYAGVALAGALAAAVLAQRPQLASPVADLLRRVPARQGAWRSMAVEATVVVLAAVAVFQLRGFEGELVGLSLLVPSLVAVAIALVAARLLMPLAGRLGARALRRGRLGPALGALQLARRPGSHRLFVLLTVAVALLGYAAVAVDVAGRARAERAVVQTGAQRVLTVLPVEAGVLLHAVREVDPDGRYAMAAGVITLDDGEPSLVVADTTRLAQVAVWRPEFGPAAGEAAALLRPDTPEPHIVRAGSLAVDVEYTGANSGVGLNAVLRPLSGGAPIRAGFGMMTPGARTYTASAGACAEGCRLLALELSVFARSGSERPEILVRELRDGASGQPILSTADLTGAGQWQGADDDTVRVEPDGLVLATSSTPQLYSWAFPTDLPYPLPVLAAGDLPNSGELAGLDAERAEVKVVREAAILPKVGGHGVLADLEYAERAALGGTRLEQPQVWLTAGAPADVVDRLAAQGLVVASDTTADDARASLDRRSPALAIWFHLLAAAFAVLLAVGGLALMAAVDRRRRAEDMLALHRQGMPIGTVGRAALWSYLPVVVTALVTGALAAAVAWWLSGDYLPVFVDDSIQLPLPRWPAPLAVGVPGALAAVGFVVAAIAVAVALRRSVVTSRVRD</sequence>
<feature type="domain" description="ABC3 transporter permease C-terminal" evidence="9">
    <location>
        <begin position="297"/>
        <end position="391"/>
    </location>
</feature>
<comment type="caution">
    <text evidence="10">The sequence shown here is derived from an EMBL/GenBank/DDBJ whole genome shotgun (WGS) entry which is preliminary data.</text>
</comment>
<accession>A0ABQ5RBG7</accession>
<evidence type="ECO:0000256" key="3">
    <source>
        <dbReference type="ARBA" id="ARBA00022692"/>
    </source>
</evidence>
<keyword evidence="5 7" id="KW-0472">Membrane</keyword>
<evidence type="ECO:0000256" key="2">
    <source>
        <dbReference type="ARBA" id="ARBA00022475"/>
    </source>
</evidence>
<feature type="transmembrane region" description="Helical" evidence="7">
    <location>
        <begin position="451"/>
        <end position="473"/>
    </location>
</feature>
<dbReference type="Pfam" id="PF02687">
    <property type="entry name" value="FtsX"/>
    <property type="match status" value="2"/>
</dbReference>
<feature type="transmembrane region" description="Helical" evidence="7">
    <location>
        <begin position="504"/>
        <end position="522"/>
    </location>
</feature>
<reference evidence="10" key="1">
    <citation type="submission" date="2022-12" db="EMBL/GenBank/DDBJ databases">
        <title>New Phytohabitans aurantiacus sp. RD004123 nov., an actinomycete isolated from soil.</title>
        <authorList>
            <person name="Triningsih D.W."/>
            <person name="Harunari E."/>
            <person name="Igarashi Y."/>
        </authorList>
    </citation>
    <scope>NUCLEOTIDE SEQUENCE</scope>
    <source>
        <strain evidence="10">RD004123</strain>
    </source>
</reference>
<feature type="domain" description="ABC3 transporter permease C-terminal" evidence="9">
    <location>
        <begin position="874"/>
        <end position="988"/>
    </location>
</feature>
<feature type="transmembrane region" description="Helical" evidence="7">
    <location>
        <begin position="378"/>
        <end position="396"/>
    </location>
</feature>
<keyword evidence="4 7" id="KW-1133">Transmembrane helix</keyword>
<evidence type="ECO:0000259" key="9">
    <source>
        <dbReference type="Pfam" id="PF02687"/>
    </source>
</evidence>
<feature type="transmembrane region" description="Helical" evidence="7">
    <location>
        <begin position="869"/>
        <end position="893"/>
    </location>
</feature>
<dbReference type="PANTHER" id="PTHR30572">
    <property type="entry name" value="MEMBRANE COMPONENT OF TRANSPORTER-RELATED"/>
    <property type="match status" value="1"/>
</dbReference>
<feature type="transmembrane region" description="Helical" evidence="7">
    <location>
        <begin position="334"/>
        <end position="363"/>
    </location>
</feature>
<proteinExistence type="inferred from homology"/>